<feature type="transmembrane region" description="Helical" evidence="8">
    <location>
        <begin position="67"/>
        <end position="87"/>
    </location>
</feature>
<reference evidence="10" key="2">
    <citation type="submission" date="2020-07" db="EMBL/GenBank/DDBJ databases">
        <authorList>
            <person name="Lood C."/>
            <person name="Girard L."/>
        </authorList>
    </citation>
    <scope>NUCLEOTIDE SEQUENCE</scope>
    <source>
        <strain evidence="10">SWRI12</strain>
    </source>
</reference>
<comment type="caution">
    <text evidence="10">The sequence shown here is derived from an EMBL/GenBank/DDBJ whole genome shotgun (WGS) entry which is preliminary data.</text>
</comment>
<evidence type="ECO:0000256" key="8">
    <source>
        <dbReference type="SAM" id="Phobius"/>
    </source>
</evidence>
<evidence type="ECO:0000256" key="2">
    <source>
        <dbReference type="ARBA" id="ARBA00022448"/>
    </source>
</evidence>
<protein>
    <recommendedName>
        <fullName evidence="7">Bactoprenol-linked glucose translocase</fullName>
    </recommendedName>
</protein>
<dbReference type="RefSeq" id="WP_186709966.1">
    <property type="nucleotide sequence ID" value="NZ_JABWRB020000002.1"/>
</dbReference>
<reference evidence="11" key="3">
    <citation type="submission" date="2021-06" db="EMBL/GenBank/DDBJ databases">
        <title>Updating the genus Pseudomonas: Description of 43 new species and partition of the Pseudomonas putida group.</title>
        <authorList>
            <person name="Girard L."/>
            <person name="Lood C."/>
            <person name="Vandamme P."/>
            <person name="Rokni-Zadeh H."/>
            <person name="Van Noort V."/>
            <person name="Hofte M."/>
            <person name="Lavigne R."/>
            <person name="De Mot R."/>
        </authorList>
    </citation>
    <scope>NUCLEOTIDE SEQUENCE</scope>
    <source>
        <strain evidence="11">SWRI12</strain>
    </source>
</reference>
<feature type="transmembrane region" description="Helical" evidence="8">
    <location>
        <begin position="38"/>
        <end position="55"/>
    </location>
</feature>
<name>A0A923JML6_9PSED</name>
<reference evidence="10 12" key="1">
    <citation type="journal article" date="2020" name="Microorganisms">
        <title>Reliable Identification of Environmental Pseudomonas Isolates Using the rpoD Gene.</title>
        <authorList>
            <consortium name="The Broad Institute Genome Sequencing Platform"/>
            <person name="Girard L."/>
            <person name="Lood C."/>
            <person name="Rokni-Zadeh H."/>
            <person name="van Noort V."/>
            <person name="Lavigne R."/>
            <person name="De Mot R."/>
        </authorList>
    </citation>
    <scope>NUCLEOTIDE SEQUENCE</scope>
    <source>
        <strain evidence="10 12">SWRI12</strain>
    </source>
</reference>
<accession>A0A923JML6</accession>
<keyword evidence="5 8" id="KW-0472">Membrane</keyword>
<comment type="subcellular location">
    <subcellularLocation>
        <location evidence="1">Membrane</location>
        <topology evidence="1">Multi-pass membrane protein</topology>
    </subcellularLocation>
</comment>
<dbReference type="GO" id="GO:0000271">
    <property type="term" value="P:polysaccharide biosynthetic process"/>
    <property type="evidence" value="ECO:0007669"/>
    <property type="project" value="InterPro"/>
</dbReference>
<organism evidence="10">
    <name type="scientific">Pseudomonas zanjanensis</name>
    <dbReference type="NCBI Taxonomy" id="2745496"/>
    <lineage>
        <taxon>Bacteria</taxon>
        <taxon>Pseudomonadati</taxon>
        <taxon>Pseudomonadota</taxon>
        <taxon>Gammaproteobacteria</taxon>
        <taxon>Pseudomonadales</taxon>
        <taxon>Pseudomonadaceae</taxon>
        <taxon>Pseudomonas</taxon>
    </lineage>
</organism>
<feature type="domain" description="GtrA/DPMS transmembrane" evidence="9">
    <location>
        <begin position="11"/>
        <end position="119"/>
    </location>
</feature>
<evidence type="ECO:0000256" key="6">
    <source>
        <dbReference type="ARBA" id="ARBA00025595"/>
    </source>
</evidence>
<dbReference type="Proteomes" id="UP000636518">
    <property type="component" value="Unassembled WGS sequence"/>
</dbReference>
<dbReference type="EMBL" id="JABWRB010000047">
    <property type="protein sequence ID" value="MBC3392988.1"/>
    <property type="molecule type" value="Genomic_DNA"/>
</dbReference>
<evidence type="ECO:0000313" key="12">
    <source>
        <dbReference type="Proteomes" id="UP000636518"/>
    </source>
</evidence>
<dbReference type="PIRSF" id="PIRSF006298">
    <property type="entry name" value="GtrA_prd"/>
    <property type="match status" value="1"/>
</dbReference>
<feature type="transmembrane region" description="Helical" evidence="8">
    <location>
        <begin position="7"/>
        <end position="26"/>
    </location>
</feature>
<dbReference type="InterPro" id="IPR016480">
    <property type="entry name" value="Glc_translocase_bactprenl-link"/>
</dbReference>
<evidence type="ECO:0000256" key="4">
    <source>
        <dbReference type="ARBA" id="ARBA00022989"/>
    </source>
</evidence>
<dbReference type="InterPro" id="IPR051401">
    <property type="entry name" value="GtrA_CellWall_Glycosyl"/>
</dbReference>
<evidence type="ECO:0000256" key="1">
    <source>
        <dbReference type="ARBA" id="ARBA00004141"/>
    </source>
</evidence>
<dbReference type="PANTHER" id="PTHR38459:SF1">
    <property type="entry name" value="PROPHAGE BACTOPRENOL-LINKED GLUCOSE TRANSLOCASE HOMOLOG"/>
    <property type="match status" value="1"/>
</dbReference>
<dbReference type="EMBL" id="JABWRB020000002">
    <property type="protein sequence ID" value="MBV4497346.1"/>
    <property type="molecule type" value="Genomic_DNA"/>
</dbReference>
<dbReference type="InterPro" id="IPR007267">
    <property type="entry name" value="GtrA_DPMS_TM"/>
</dbReference>
<evidence type="ECO:0000256" key="7">
    <source>
        <dbReference type="PIRNR" id="PIRNR006298"/>
    </source>
</evidence>
<sequence length="124" mass="13856">MKAIWRVFLTYSLVGLANTLVHWQIFFVLRVAMGLDQSISNLAAFCVAASFSHYLNALYTFEARISATGYGFFLCVMGALSFAVGYLGDRWQVHGLLTVTVFSLLSLVFGFLLSRFVVFRGDHP</sequence>
<gene>
    <name evidence="11" type="ORF">HU715_018535</name>
    <name evidence="10" type="ORF">HU715_25370</name>
</gene>
<evidence type="ECO:0000259" key="9">
    <source>
        <dbReference type="Pfam" id="PF04138"/>
    </source>
</evidence>
<dbReference type="AlphaFoldDB" id="A0A923JML6"/>
<dbReference type="Pfam" id="PF04138">
    <property type="entry name" value="GtrA_DPMS_TM"/>
    <property type="match status" value="1"/>
</dbReference>
<keyword evidence="12" id="KW-1185">Reference proteome</keyword>
<dbReference type="PANTHER" id="PTHR38459">
    <property type="entry name" value="PROPHAGE BACTOPRENOL-LINKED GLUCOSE TRANSLOCASE HOMOLOG"/>
    <property type="match status" value="1"/>
</dbReference>
<evidence type="ECO:0000256" key="3">
    <source>
        <dbReference type="ARBA" id="ARBA00022692"/>
    </source>
</evidence>
<evidence type="ECO:0000313" key="11">
    <source>
        <dbReference type="EMBL" id="MBV4497346.1"/>
    </source>
</evidence>
<dbReference type="GO" id="GO:0005886">
    <property type="term" value="C:plasma membrane"/>
    <property type="evidence" value="ECO:0007669"/>
    <property type="project" value="TreeGrafter"/>
</dbReference>
<evidence type="ECO:0000313" key="10">
    <source>
        <dbReference type="EMBL" id="MBC3392988.1"/>
    </source>
</evidence>
<keyword evidence="2 7" id="KW-0813">Transport</keyword>
<keyword evidence="3 8" id="KW-0812">Transmembrane</keyword>
<evidence type="ECO:0000256" key="5">
    <source>
        <dbReference type="ARBA" id="ARBA00023136"/>
    </source>
</evidence>
<proteinExistence type="inferred from homology"/>
<keyword evidence="4 8" id="KW-1133">Transmembrane helix</keyword>
<comment type="similarity">
    <text evidence="7">Belongs to the gtrA family.</text>
</comment>
<comment type="function">
    <text evidence="6 7">Involved in O antigen modification. Involved in the translocation of bactoprenol-linked glucose across the cytoplasmic membrane.</text>
</comment>
<feature type="transmembrane region" description="Helical" evidence="8">
    <location>
        <begin position="93"/>
        <end position="118"/>
    </location>
</feature>